<feature type="transmembrane region" description="Helical" evidence="1">
    <location>
        <begin position="39"/>
        <end position="60"/>
    </location>
</feature>
<keyword evidence="1" id="KW-0812">Transmembrane</keyword>
<dbReference type="EMBL" id="FNHL01000003">
    <property type="protein sequence ID" value="SDM70886.1"/>
    <property type="molecule type" value="Genomic_DNA"/>
</dbReference>
<organism evidence="3 4">
    <name type="scientific">Halogranum gelatinilyticum</name>
    <dbReference type="NCBI Taxonomy" id="660521"/>
    <lineage>
        <taxon>Archaea</taxon>
        <taxon>Methanobacteriati</taxon>
        <taxon>Methanobacteriota</taxon>
        <taxon>Stenosarchaea group</taxon>
        <taxon>Halobacteria</taxon>
        <taxon>Halobacteriales</taxon>
        <taxon>Haloferacaceae</taxon>
    </lineage>
</organism>
<reference evidence="4" key="1">
    <citation type="submission" date="2016-10" db="EMBL/GenBank/DDBJ databases">
        <authorList>
            <person name="Varghese N."/>
            <person name="Submissions S."/>
        </authorList>
    </citation>
    <scope>NUCLEOTIDE SEQUENCE [LARGE SCALE GENOMIC DNA]</scope>
    <source>
        <strain evidence="4">CGMCC 1.10119</strain>
    </source>
</reference>
<accession>A0A1G9VFK4</accession>
<dbReference type="InterPro" id="IPR058445">
    <property type="entry name" value="DUF8132"/>
</dbReference>
<evidence type="ECO:0000259" key="2">
    <source>
        <dbReference type="Pfam" id="PF26453"/>
    </source>
</evidence>
<feature type="domain" description="DUF8132" evidence="2">
    <location>
        <begin position="2"/>
        <end position="69"/>
    </location>
</feature>
<sequence>MKIAAIPWMVLTAVGLGVTTTTGYLVVRGPFFGGAMLPPRLLLVATGVFIVGLVVLALGGSKLARVYTGF</sequence>
<evidence type="ECO:0000256" key="1">
    <source>
        <dbReference type="SAM" id="Phobius"/>
    </source>
</evidence>
<keyword evidence="1" id="KW-0472">Membrane</keyword>
<evidence type="ECO:0000313" key="3">
    <source>
        <dbReference type="EMBL" id="SDM70886.1"/>
    </source>
</evidence>
<protein>
    <recommendedName>
        <fullName evidence="2">DUF8132 domain-containing protein</fullName>
    </recommendedName>
</protein>
<keyword evidence="1" id="KW-1133">Transmembrane helix</keyword>
<dbReference type="Proteomes" id="UP000199451">
    <property type="component" value="Unassembled WGS sequence"/>
</dbReference>
<feature type="transmembrane region" description="Helical" evidence="1">
    <location>
        <begin position="6"/>
        <end position="27"/>
    </location>
</feature>
<dbReference type="Pfam" id="PF26453">
    <property type="entry name" value="DUF8132"/>
    <property type="match status" value="1"/>
</dbReference>
<keyword evidence="4" id="KW-1185">Reference proteome</keyword>
<evidence type="ECO:0000313" key="4">
    <source>
        <dbReference type="Proteomes" id="UP000199451"/>
    </source>
</evidence>
<gene>
    <name evidence="3" type="ORF">SAMN04487949_2359</name>
</gene>
<dbReference type="RefSeq" id="WP_089697674.1">
    <property type="nucleotide sequence ID" value="NZ_FNHL01000003.1"/>
</dbReference>
<proteinExistence type="predicted"/>
<dbReference type="AlphaFoldDB" id="A0A1G9VFK4"/>
<name>A0A1G9VFK4_9EURY</name>